<dbReference type="EMBL" id="CP020559">
    <property type="protein sequence ID" value="ARE89643.1"/>
    <property type="molecule type" value="Genomic_DNA"/>
</dbReference>
<gene>
    <name evidence="1" type="ORF">CLFO_41240</name>
</gene>
<proteinExistence type="predicted"/>
<accession>A0AAC9RRF7</accession>
<protein>
    <submittedName>
        <fullName evidence="1">Uncharacterized protein</fullName>
    </submittedName>
</protein>
<reference evidence="1 2" key="1">
    <citation type="submission" date="2017-03" db="EMBL/GenBank/DDBJ databases">
        <title>Complete sequence of Clostridium formicaceticum DSM 92.</title>
        <authorList>
            <person name="Poehlein A."/>
            <person name="Karl M."/>
            <person name="Bengelsdorf F.R."/>
            <person name="Duerre P."/>
            <person name="Daniel R."/>
        </authorList>
    </citation>
    <scope>NUCLEOTIDE SEQUENCE [LARGE SCALE GENOMIC DNA]</scope>
    <source>
        <strain evidence="1 2">DSM 92</strain>
    </source>
</reference>
<sequence length="34" mass="3904">MWQGIIAKYEDFFGVKIEEIKAIIDNCLGSDQND</sequence>
<dbReference type="Proteomes" id="UP000192478">
    <property type="component" value="Chromosome"/>
</dbReference>
<evidence type="ECO:0000313" key="1">
    <source>
        <dbReference type="EMBL" id="ARE89643.1"/>
    </source>
</evidence>
<organism evidence="1 2">
    <name type="scientific">Clostridium formicaceticum</name>
    <dbReference type="NCBI Taxonomy" id="1497"/>
    <lineage>
        <taxon>Bacteria</taxon>
        <taxon>Bacillati</taxon>
        <taxon>Bacillota</taxon>
        <taxon>Clostridia</taxon>
        <taxon>Eubacteriales</taxon>
        <taxon>Clostridiaceae</taxon>
        <taxon>Clostridium</taxon>
    </lineage>
</organism>
<evidence type="ECO:0000313" key="2">
    <source>
        <dbReference type="Proteomes" id="UP000192478"/>
    </source>
</evidence>
<dbReference type="AlphaFoldDB" id="A0AAC9RRF7"/>
<name>A0AAC9RRF7_9CLOT</name>